<evidence type="ECO:0000313" key="6">
    <source>
        <dbReference type="Proteomes" id="UP000520814"/>
    </source>
</evidence>
<comment type="caution">
    <text evidence="5">The sequence shown here is derived from an EMBL/GenBank/DDBJ whole genome shotgun (WGS) entry which is preliminary data.</text>
</comment>
<dbReference type="PROSITE" id="PS51462">
    <property type="entry name" value="NUDIX"/>
    <property type="match status" value="1"/>
</dbReference>
<dbReference type="RefSeq" id="WP_184200356.1">
    <property type="nucleotide sequence ID" value="NZ_JACHGW010000003.1"/>
</dbReference>
<sequence length="168" mass="18847">MTYKINHVAVGILRQGESIVLIQQEFTTRPPLWLLPGGMVEPGELFQEALVREIAEETGASVEKVGRLAYAMQIDHPDRREQTIAHIFEVENWTGELKSADPDNEILQVALVPLAEAPALLAEIHWIAVREPLLTYLRGECPLGTLWFYRELDGVQVLLNRLPGEASV</sequence>
<accession>A0A7W9STM7</accession>
<dbReference type="InterPro" id="IPR000086">
    <property type="entry name" value="NUDIX_hydrolase_dom"/>
</dbReference>
<proteinExistence type="inferred from homology"/>
<dbReference type="Pfam" id="PF00293">
    <property type="entry name" value="NUDIX"/>
    <property type="match status" value="1"/>
</dbReference>
<gene>
    <name evidence="5" type="ORF">HNQ39_003898</name>
</gene>
<reference evidence="5 6" key="1">
    <citation type="submission" date="2020-08" db="EMBL/GenBank/DDBJ databases">
        <title>Genomic Encyclopedia of Type Strains, Phase IV (KMG-IV): sequencing the most valuable type-strain genomes for metagenomic binning, comparative biology and taxonomic classification.</title>
        <authorList>
            <person name="Goeker M."/>
        </authorList>
    </citation>
    <scope>NUCLEOTIDE SEQUENCE [LARGE SCALE GENOMIC DNA]</scope>
    <source>
        <strain evidence="5 6">DSM 23562</strain>
    </source>
</reference>
<dbReference type="GO" id="GO:0016787">
    <property type="term" value="F:hydrolase activity"/>
    <property type="evidence" value="ECO:0007669"/>
    <property type="project" value="UniProtKB-KW"/>
</dbReference>
<dbReference type="InterPro" id="IPR020476">
    <property type="entry name" value="Nudix_hydrolase"/>
</dbReference>
<dbReference type="PANTHER" id="PTHR43046">
    <property type="entry name" value="GDP-MANNOSE MANNOSYL HYDROLASE"/>
    <property type="match status" value="1"/>
</dbReference>
<evidence type="ECO:0000256" key="2">
    <source>
        <dbReference type="ARBA" id="ARBA00022801"/>
    </source>
</evidence>
<dbReference type="Proteomes" id="UP000520814">
    <property type="component" value="Unassembled WGS sequence"/>
</dbReference>
<dbReference type="PROSITE" id="PS00893">
    <property type="entry name" value="NUDIX_BOX"/>
    <property type="match status" value="1"/>
</dbReference>
<keyword evidence="2 3" id="KW-0378">Hydrolase</keyword>
<evidence type="ECO:0000256" key="1">
    <source>
        <dbReference type="ARBA" id="ARBA00001946"/>
    </source>
</evidence>
<protein>
    <submittedName>
        <fullName evidence="5">ADP-ribose pyrophosphatase YjhB (NUDIX family)</fullName>
    </submittedName>
</protein>
<keyword evidence="6" id="KW-1185">Reference proteome</keyword>
<dbReference type="PRINTS" id="PR00502">
    <property type="entry name" value="NUDIXFAMILY"/>
</dbReference>
<dbReference type="EMBL" id="JACHGW010000003">
    <property type="protein sequence ID" value="MBB6052088.1"/>
    <property type="molecule type" value="Genomic_DNA"/>
</dbReference>
<organism evidence="5 6">
    <name type="scientific">Armatimonas rosea</name>
    <dbReference type="NCBI Taxonomy" id="685828"/>
    <lineage>
        <taxon>Bacteria</taxon>
        <taxon>Bacillati</taxon>
        <taxon>Armatimonadota</taxon>
        <taxon>Armatimonadia</taxon>
        <taxon>Armatimonadales</taxon>
        <taxon>Armatimonadaceae</taxon>
        <taxon>Armatimonas</taxon>
    </lineage>
</organism>
<comment type="cofactor">
    <cofactor evidence="1">
        <name>Mg(2+)</name>
        <dbReference type="ChEBI" id="CHEBI:18420"/>
    </cofactor>
</comment>
<dbReference type="SUPFAM" id="SSF55811">
    <property type="entry name" value="Nudix"/>
    <property type="match status" value="1"/>
</dbReference>
<comment type="similarity">
    <text evidence="3">Belongs to the Nudix hydrolase family.</text>
</comment>
<dbReference type="AlphaFoldDB" id="A0A7W9STM7"/>
<dbReference type="Gene3D" id="3.90.79.10">
    <property type="entry name" value="Nucleoside Triphosphate Pyrophosphohydrolase"/>
    <property type="match status" value="1"/>
</dbReference>
<name>A0A7W9STM7_ARMRO</name>
<dbReference type="PANTHER" id="PTHR43046:SF16">
    <property type="entry name" value="ADP-RIBOSE PYROPHOSPHATASE YJHB-RELATED"/>
    <property type="match status" value="1"/>
</dbReference>
<dbReference type="InterPro" id="IPR020084">
    <property type="entry name" value="NUDIX_hydrolase_CS"/>
</dbReference>
<dbReference type="InterPro" id="IPR015797">
    <property type="entry name" value="NUDIX_hydrolase-like_dom_sf"/>
</dbReference>
<evidence type="ECO:0000256" key="3">
    <source>
        <dbReference type="RuleBase" id="RU003476"/>
    </source>
</evidence>
<feature type="domain" description="Nudix hydrolase" evidence="4">
    <location>
        <begin position="3"/>
        <end position="135"/>
    </location>
</feature>
<evidence type="ECO:0000313" key="5">
    <source>
        <dbReference type="EMBL" id="MBB6052088.1"/>
    </source>
</evidence>
<evidence type="ECO:0000259" key="4">
    <source>
        <dbReference type="PROSITE" id="PS51462"/>
    </source>
</evidence>